<name>A0A382RQ71_9ZZZZ</name>
<accession>A0A382RQ71</accession>
<organism evidence="1">
    <name type="scientific">marine metagenome</name>
    <dbReference type="NCBI Taxonomy" id="408172"/>
    <lineage>
        <taxon>unclassified sequences</taxon>
        <taxon>metagenomes</taxon>
        <taxon>ecological metagenomes</taxon>
    </lineage>
</organism>
<dbReference type="AlphaFoldDB" id="A0A382RQ71"/>
<gene>
    <name evidence="1" type="ORF">METZ01_LOCUS352276</name>
</gene>
<protein>
    <submittedName>
        <fullName evidence="1">Uncharacterized protein</fullName>
    </submittedName>
</protein>
<feature type="non-terminal residue" evidence="1">
    <location>
        <position position="45"/>
    </location>
</feature>
<reference evidence="1" key="1">
    <citation type="submission" date="2018-05" db="EMBL/GenBank/DDBJ databases">
        <authorList>
            <person name="Lanie J.A."/>
            <person name="Ng W.-L."/>
            <person name="Kazmierczak K.M."/>
            <person name="Andrzejewski T.M."/>
            <person name="Davidsen T.M."/>
            <person name="Wayne K.J."/>
            <person name="Tettelin H."/>
            <person name="Glass J.I."/>
            <person name="Rusch D."/>
            <person name="Podicherti R."/>
            <person name="Tsui H.-C.T."/>
            <person name="Winkler M.E."/>
        </authorList>
    </citation>
    <scope>NUCLEOTIDE SEQUENCE</scope>
</reference>
<evidence type="ECO:0000313" key="1">
    <source>
        <dbReference type="EMBL" id="SVC99422.1"/>
    </source>
</evidence>
<sequence>MLFALPLIYIKFGDPPVTPTLASLASPGPLTTQPITATSIDSLIS</sequence>
<dbReference type="EMBL" id="UINC01123149">
    <property type="protein sequence ID" value="SVC99422.1"/>
    <property type="molecule type" value="Genomic_DNA"/>
</dbReference>
<proteinExistence type="predicted"/>